<dbReference type="GO" id="GO:0016020">
    <property type="term" value="C:membrane"/>
    <property type="evidence" value="ECO:0007669"/>
    <property type="project" value="GOC"/>
</dbReference>
<dbReference type="EnsemblPlants" id="Pp3c5_4320V3.2">
    <property type="protein sequence ID" value="Pp3c5_4320V3.2"/>
    <property type="gene ID" value="Pp3c5_4320"/>
</dbReference>
<dbReference type="InParanoid" id="A0A7I4DV69"/>
<keyword evidence="4" id="KW-0328">Glycosyltransferase</keyword>
<dbReference type="AlphaFoldDB" id="A0A7I4DV69"/>
<keyword evidence="3" id="KW-0441">Lipid A biosynthesis</keyword>
<dbReference type="Proteomes" id="UP000006727">
    <property type="component" value="Chromosome 5"/>
</dbReference>
<dbReference type="InterPro" id="IPR003835">
    <property type="entry name" value="Glyco_trans_19"/>
</dbReference>
<keyword evidence="5" id="KW-0808">Transferase</keyword>
<dbReference type="GO" id="GO:0009245">
    <property type="term" value="P:lipid A biosynthetic process"/>
    <property type="evidence" value="ECO:0000318"/>
    <property type="project" value="GO_Central"/>
</dbReference>
<keyword evidence="2" id="KW-0444">Lipid biosynthesis</keyword>
<proteinExistence type="predicted"/>
<dbReference type="GO" id="GO:0008915">
    <property type="term" value="F:lipid-A-disaccharide synthase activity"/>
    <property type="evidence" value="ECO:0007669"/>
    <property type="project" value="UniProtKB-EC"/>
</dbReference>
<evidence type="ECO:0000256" key="3">
    <source>
        <dbReference type="ARBA" id="ARBA00022556"/>
    </source>
</evidence>
<evidence type="ECO:0000313" key="9">
    <source>
        <dbReference type="Proteomes" id="UP000006727"/>
    </source>
</evidence>
<evidence type="ECO:0000256" key="7">
    <source>
        <dbReference type="ARBA" id="ARBA00048975"/>
    </source>
</evidence>
<keyword evidence="6" id="KW-0443">Lipid metabolism</keyword>
<evidence type="ECO:0000256" key="1">
    <source>
        <dbReference type="ARBA" id="ARBA00012687"/>
    </source>
</evidence>
<evidence type="ECO:0000256" key="6">
    <source>
        <dbReference type="ARBA" id="ARBA00023098"/>
    </source>
</evidence>
<protein>
    <recommendedName>
        <fullName evidence="1">lipid-A-disaccharide synthase</fullName>
        <ecNumber evidence="1">2.4.1.182</ecNumber>
    </recommendedName>
</protein>
<keyword evidence="9" id="KW-1185">Reference proteome</keyword>
<sequence length="549" mass="64435">MPRGGLKEEQLSKEGSRYFSYRDPEDFSFDFTKSRPWTENGRIERHVPCGVWKSPMYLNPSVYPNRNVLRFPTRPQTGKNVRWGEFKGKPQFVEKCVDSLEKTFDARDKFATRRPPQYTIKPQKVDKPGPCFHRALHKAVASGDKNVSNRRSLLTFLASLHRKLSGLIIAYFLSVGNSKGSCEVGTPIVDPEGRIYRKKGGHWLCRKWTERSQPRDLVNHTIKEWEDMLKDEAVREARAEAKFQKLMRDVFSGMKGKSGVMKDMTGLLTREKHNHDDKQAAMFKQWEQHVFHNIQNQIAKKLEKFTPDQISKKLRYQQMRYAKAVDERRIFRDIVNEKYDPFELEHAGVHYNTKTLLDPMKHDLGKVFDASVVRCSKLRSMHVFFVKAVEKREKGFFGEPVFHQARTKETLDPFYWTYDQFRTTVHGHLNADDEDFTYKTREMNLSNLLTRTHLNIPRQFTMLNYNIRIRSCNFSCKRDIKWHSKPVPWNGTWGDEHWNEAFPLRGKCLYVPRPLDGCERNWRIGKGQVKESPVKNYPKLQISTGGTSF</sequence>
<reference evidence="8 9" key="1">
    <citation type="journal article" date="2008" name="Science">
        <title>The Physcomitrella genome reveals evolutionary insights into the conquest of land by plants.</title>
        <authorList>
            <person name="Rensing S."/>
            <person name="Lang D."/>
            <person name="Zimmer A."/>
            <person name="Terry A."/>
            <person name="Salamov A."/>
            <person name="Shapiro H."/>
            <person name="Nishiyama T."/>
            <person name="Perroud P.-F."/>
            <person name="Lindquist E."/>
            <person name="Kamisugi Y."/>
            <person name="Tanahashi T."/>
            <person name="Sakakibara K."/>
            <person name="Fujita T."/>
            <person name="Oishi K."/>
            <person name="Shin-I T."/>
            <person name="Kuroki Y."/>
            <person name="Toyoda A."/>
            <person name="Suzuki Y."/>
            <person name="Hashimoto A."/>
            <person name="Yamaguchi K."/>
            <person name="Sugano A."/>
            <person name="Kohara Y."/>
            <person name="Fujiyama A."/>
            <person name="Anterola A."/>
            <person name="Aoki S."/>
            <person name="Ashton N."/>
            <person name="Barbazuk W.B."/>
            <person name="Barker E."/>
            <person name="Bennetzen J."/>
            <person name="Bezanilla M."/>
            <person name="Blankenship R."/>
            <person name="Cho S.H."/>
            <person name="Dutcher S."/>
            <person name="Estelle M."/>
            <person name="Fawcett J.A."/>
            <person name="Gundlach H."/>
            <person name="Hanada K."/>
            <person name="Heyl A."/>
            <person name="Hicks K.A."/>
            <person name="Hugh J."/>
            <person name="Lohr M."/>
            <person name="Mayer K."/>
            <person name="Melkozernov A."/>
            <person name="Murata T."/>
            <person name="Nelson D."/>
            <person name="Pils B."/>
            <person name="Prigge M."/>
            <person name="Reiss B."/>
            <person name="Renner T."/>
            <person name="Rombauts S."/>
            <person name="Rushton P."/>
            <person name="Sanderfoot A."/>
            <person name="Schween G."/>
            <person name="Shiu S.-H."/>
            <person name="Stueber K."/>
            <person name="Theodoulou F.L."/>
            <person name="Tu H."/>
            <person name="Van de Peer Y."/>
            <person name="Verrier P.J."/>
            <person name="Waters E."/>
            <person name="Wood A."/>
            <person name="Yang L."/>
            <person name="Cove D."/>
            <person name="Cuming A."/>
            <person name="Hasebe M."/>
            <person name="Lucas S."/>
            <person name="Mishler D.B."/>
            <person name="Reski R."/>
            <person name="Grigoriev I."/>
            <person name="Quatrano R.S."/>
            <person name="Boore J.L."/>
        </authorList>
    </citation>
    <scope>NUCLEOTIDE SEQUENCE [LARGE SCALE GENOMIC DNA]</scope>
    <source>
        <strain evidence="8 9">cv. Gransden 2004</strain>
    </source>
</reference>
<evidence type="ECO:0000313" key="8">
    <source>
        <dbReference type="EnsemblPlants" id="Pp3c5_4320V3.2"/>
    </source>
</evidence>
<dbReference type="EMBL" id="ABEU02000005">
    <property type="status" value="NOT_ANNOTATED_CDS"/>
    <property type="molecule type" value="Genomic_DNA"/>
</dbReference>
<reference evidence="8" key="3">
    <citation type="submission" date="2020-12" db="UniProtKB">
        <authorList>
            <consortium name="EnsemblPlants"/>
        </authorList>
    </citation>
    <scope>IDENTIFICATION</scope>
</reference>
<evidence type="ECO:0000256" key="4">
    <source>
        <dbReference type="ARBA" id="ARBA00022676"/>
    </source>
</evidence>
<comment type="catalytic activity">
    <reaction evidence="7">
        <text>a lipid X + a UDP-2-N,3-O-bis[(3R)-3-hydroxyacyl]-alpha-D-glucosamine = a lipid A disaccharide + UDP + H(+)</text>
        <dbReference type="Rhea" id="RHEA:67828"/>
        <dbReference type="ChEBI" id="CHEBI:15378"/>
        <dbReference type="ChEBI" id="CHEBI:58223"/>
        <dbReference type="ChEBI" id="CHEBI:137748"/>
        <dbReference type="ChEBI" id="CHEBI:176338"/>
        <dbReference type="ChEBI" id="CHEBI:176343"/>
        <dbReference type="EC" id="2.4.1.182"/>
    </reaction>
</comment>
<accession>A0A7I4DV69</accession>
<dbReference type="Gramene" id="Pp3c5_4320V3.2">
    <property type="protein sequence ID" value="Pp3c5_4320V3.2"/>
    <property type="gene ID" value="Pp3c5_4320"/>
</dbReference>
<dbReference type="GO" id="GO:0005543">
    <property type="term" value="F:phospholipid binding"/>
    <property type="evidence" value="ECO:0000318"/>
    <property type="project" value="GO_Central"/>
</dbReference>
<name>A0A7I4DV69_PHYPA</name>
<evidence type="ECO:0000256" key="2">
    <source>
        <dbReference type="ARBA" id="ARBA00022516"/>
    </source>
</evidence>
<reference evidence="8 9" key="2">
    <citation type="journal article" date="2018" name="Plant J.">
        <title>The Physcomitrella patens chromosome-scale assembly reveals moss genome structure and evolution.</title>
        <authorList>
            <person name="Lang D."/>
            <person name="Ullrich K.K."/>
            <person name="Murat F."/>
            <person name="Fuchs J."/>
            <person name="Jenkins J."/>
            <person name="Haas F.B."/>
            <person name="Piednoel M."/>
            <person name="Gundlach H."/>
            <person name="Van Bel M."/>
            <person name="Meyberg R."/>
            <person name="Vives C."/>
            <person name="Morata J."/>
            <person name="Symeonidi A."/>
            <person name="Hiss M."/>
            <person name="Muchero W."/>
            <person name="Kamisugi Y."/>
            <person name="Saleh O."/>
            <person name="Blanc G."/>
            <person name="Decker E.L."/>
            <person name="van Gessel N."/>
            <person name="Grimwood J."/>
            <person name="Hayes R.D."/>
            <person name="Graham S.W."/>
            <person name="Gunter L.E."/>
            <person name="McDaniel S.F."/>
            <person name="Hoernstein S.N.W."/>
            <person name="Larsson A."/>
            <person name="Li F.W."/>
            <person name="Perroud P.F."/>
            <person name="Phillips J."/>
            <person name="Ranjan P."/>
            <person name="Rokshar D.S."/>
            <person name="Rothfels C.J."/>
            <person name="Schneider L."/>
            <person name="Shu S."/>
            <person name="Stevenson D.W."/>
            <person name="Thummler F."/>
            <person name="Tillich M."/>
            <person name="Villarreal Aguilar J.C."/>
            <person name="Widiez T."/>
            <person name="Wong G.K."/>
            <person name="Wymore A."/>
            <person name="Zhang Y."/>
            <person name="Zimmer A.D."/>
            <person name="Quatrano R.S."/>
            <person name="Mayer K.F.X."/>
            <person name="Goodstein D."/>
            <person name="Casacuberta J.M."/>
            <person name="Vandepoele K."/>
            <person name="Reski R."/>
            <person name="Cuming A.C."/>
            <person name="Tuskan G.A."/>
            <person name="Maumus F."/>
            <person name="Salse J."/>
            <person name="Schmutz J."/>
            <person name="Rensing S.A."/>
        </authorList>
    </citation>
    <scope>NUCLEOTIDE SEQUENCE [LARGE SCALE GENOMIC DNA]</scope>
    <source>
        <strain evidence="8 9">cv. Gransden 2004</strain>
    </source>
</reference>
<dbReference type="PANTHER" id="PTHR30372">
    <property type="entry name" value="LIPID-A-DISACCHARIDE SYNTHASE"/>
    <property type="match status" value="1"/>
</dbReference>
<dbReference type="PANTHER" id="PTHR30372:SF4">
    <property type="entry name" value="LIPID-A-DISACCHARIDE SYNTHASE, MITOCHONDRIAL-RELATED"/>
    <property type="match status" value="1"/>
</dbReference>
<evidence type="ECO:0000256" key="5">
    <source>
        <dbReference type="ARBA" id="ARBA00022679"/>
    </source>
</evidence>
<organism evidence="8 9">
    <name type="scientific">Physcomitrium patens</name>
    <name type="common">Spreading-leaved earth moss</name>
    <name type="synonym">Physcomitrella patens</name>
    <dbReference type="NCBI Taxonomy" id="3218"/>
    <lineage>
        <taxon>Eukaryota</taxon>
        <taxon>Viridiplantae</taxon>
        <taxon>Streptophyta</taxon>
        <taxon>Embryophyta</taxon>
        <taxon>Bryophyta</taxon>
        <taxon>Bryophytina</taxon>
        <taxon>Bryopsida</taxon>
        <taxon>Funariidae</taxon>
        <taxon>Funariales</taxon>
        <taxon>Funariaceae</taxon>
        <taxon>Physcomitrium</taxon>
    </lineage>
</organism>
<dbReference type="EC" id="2.4.1.182" evidence="1"/>